<dbReference type="Pfam" id="PF13401">
    <property type="entry name" value="AAA_22"/>
    <property type="match status" value="1"/>
</dbReference>
<accession>A0A5C6Q5W0</accession>
<dbReference type="Pfam" id="PF25873">
    <property type="entry name" value="WHD_MalT"/>
    <property type="match status" value="1"/>
</dbReference>
<dbReference type="InterPro" id="IPR041617">
    <property type="entry name" value="TPR_MalT"/>
</dbReference>
<dbReference type="Pfam" id="PF00196">
    <property type="entry name" value="GerE"/>
    <property type="match status" value="1"/>
</dbReference>
<comment type="caution">
    <text evidence="5">The sequence shown here is derived from an EMBL/GenBank/DDBJ whole genome shotgun (WGS) entry which is preliminary data.</text>
</comment>
<evidence type="ECO:0000313" key="6">
    <source>
        <dbReference type="Proteomes" id="UP000321822"/>
    </source>
</evidence>
<evidence type="ECO:0000256" key="1">
    <source>
        <dbReference type="ARBA" id="ARBA00023015"/>
    </source>
</evidence>
<dbReference type="SMART" id="SM00421">
    <property type="entry name" value="HTH_LUXR"/>
    <property type="match status" value="1"/>
</dbReference>
<evidence type="ECO:0000313" key="5">
    <source>
        <dbReference type="EMBL" id="TWX64315.1"/>
    </source>
</evidence>
<name>A0A5C6Q5W0_9GAMM</name>
<sequence>MTLDDDLNSLVLETKLSSPQPCGRDLLERQRLLDLLANNRDKKLIFLTACAGYGKSTLMSQWNHALMQQGENTAWLTLDEDDNDPGRLFTYLRYALEGIKPSSTQLNDLVTVTKSHAVLLANIFGSATAPSVLFIDELEALHNQESLRLLALLQQHIPQGRQLVIASREKPDWNLSKLKLSEELLEVGVQELRFSTKDATLLGELRLTGPINENTTDKLIEKTEGWIAGIRLAMLCFPSIDDTQEWVENITGELDEITDFLSEEVFRHLGTEQQLFLLKVAVLNRISAPLCEALTGESGAQTQLESFCEKGFFIHPLDKQRHWFKLHGLVRQFLLKRLAQLIPQKITELHEMAARWHNSHGYKLEAIHHAIAAKNPLFAMQILEGFSKHLVTQGQLRTVTNLASRISKLQSIDNPALLASMCWANLFLHQRDQAEQLFIRLKHVNDDKGLSVELQSQLPTFESLLLIMKDSTFSAGEIAEKNLTCINEKDHFERGVLCNIIALAKLGFNDFELAQQYQLKARTSFLKSGSCFGLAYSDMLGALREKLQGNLLVARERFKNIGQEQDYRRFDDHALSLQVAKAVCNGFEAGLLYELNLLEEAQQLLDEHFADAVNNTIPPDMVITGCLTRARIAFTRGEFETAYAYLEEAEVEGISWVLPRLVREMRWERVRFALLRGELASAKQFAAQTIINHIPATPPGFFNPADECGSLDIAPLRFEIYTGDPASAIIRIEQLIAESSERPCRKLVLKVLKVLAYTLLQQTSNARQGMIDAIDLGCKIGAQRSIIDEGSHIIELLKQLCVDWSNHPNIANSKRITYCKILLEAAGETLILESEQHPPREQISDRELEVLHLVRDGLKNDQIAKILFVSVNTVKWHLRRLYEKLGVRSRTEAVAESRKLGLID</sequence>
<dbReference type="GO" id="GO:0016887">
    <property type="term" value="F:ATP hydrolysis activity"/>
    <property type="evidence" value="ECO:0007669"/>
    <property type="project" value="InterPro"/>
</dbReference>
<dbReference type="InterPro" id="IPR016032">
    <property type="entry name" value="Sig_transdc_resp-reg_C-effctor"/>
</dbReference>
<dbReference type="PROSITE" id="PS00622">
    <property type="entry name" value="HTH_LUXR_1"/>
    <property type="match status" value="1"/>
</dbReference>
<organism evidence="5 6">
    <name type="scientific">Colwellia demingiae</name>
    <dbReference type="NCBI Taxonomy" id="89401"/>
    <lineage>
        <taxon>Bacteria</taxon>
        <taxon>Pseudomonadati</taxon>
        <taxon>Pseudomonadota</taxon>
        <taxon>Gammaproteobacteria</taxon>
        <taxon>Alteromonadales</taxon>
        <taxon>Colwelliaceae</taxon>
        <taxon>Colwellia</taxon>
    </lineage>
</organism>
<dbReference type="Gene3D" id="1.10.10.10">
    <property type="entry name" value="Winged helix-like DNA-binding domain superfamily/Winged helix DNA-binding domain"/>
    <property type="match status" value="1"/>
</dbReference>
<dbReference type="Proteomes" id="UP000321822">
    <property type="component" value="Unassembled WGS sequence"/>
</dbReference>
<keyword evidence="6" id="KW-1185">Reference proteome</keyword>
<gene>
    <name evidence="5" type="ORF">ESZ36_20285</name>
</gene>
<dbReference type="SUPFAM" id="SSF52540">
    <property type="entry name" value="P-loop containing nucleoside triphosphate hydrolases"/>
    <property type="match status" value="1"/>
</dbReference>
<dbReference type="InterPro" id="IPR049945">
    <property type="entry name" value="AAA_22"/>
</dbReference>
<evidence type="ECO:0000259" key="4">
    <source>
        <dbReference type="PROSITE" id="PS50043"/>
    </source>
</evidence>
<proteinExistence type="predicted"/>
<dbReference type="InterPro" id="IPR027417">
    <property type="entry name" value="P-loop_NTPase"/>
</dbReference>
<evidence type="ECO:0000256" key="2">
    <source>
        <dbReference type="ARBA" id="ARBA00023125"/>
    </source>
</evidence>
<dbReference type="AlphaFoldDB" id="A0A5C6Q5W0"/>
<dbReference type="PROSITE" id="PS50043">
    <property type="entry name" value="HTH_LUXR_2"/>
    <property type="match status" value="1"/>
</dbReference>
<reference evidence="5 6" key="1">
    <citation type="submission" date="2019-07" db="EMBL/GenBank/DDBJ databases">
        <title>Genomes of sea-ice associated Colwellia species.</title>
        <authorList>
            <person name="Bowman J.P."/>
        </authorList>
    </citation>
    <scope>NUCLEOTIDE SEQUENCE [LARGE SCALE GENOMIC DNA]</scope>
    <source>
        <strain evidence="5 6">ACAM 459</strain>
    </source>
</reference>
<dbReference type="InterPro" id="IPR059106">
    <property type="entry name" value="WHD_MalT"/>
</dbReference>
<dbReference type="CDD" id="cd06170">
    <property type="entry name" value="LuxR_C_like"/>
    <property type="match status" value="1"/>
</dbReference>
<dbReference type="PRINTS" id="PR00038">
    <property type="entry name" value="HTHLUXR"/>
</dbReference>
<dbReference type="SUPFAM" id="SSF46894">
    <property type="entry name" value="C-terminal effector domain of the bipartite response regulators"/>
    <property type="match status" value="1"/>
</dbReference>
<dbReference type="EMBL" id="VOLT01000014">
    <property type="protein sequence ID" value="TWX64315.1"/>
    <property type="molecule type" value="Genomic_DNA"/>
</dbReference>
<feature type="domain" description="HTH luxR-type" evidence="4">
    <location>
        <begin position="836"/>
        <end position="901"/>
    </location>
</feature>
<dbReference type="PANTHER" id="PTHR44688:SF16">
    <property type="entry name" value="DNA-BINDING TRANSCRIPTIONAL ACTIVATOR DEVR_DOSR"/>
    <property type="match status" value="1"/>
</dbReference>
<evidence type="ECO:0000256" key="3">
    <source>
        <dbReference type="ARBA" id="ARBA00023163"/>
    </source>
</evidence>
<dbReference type="Gene3D" id="1.25.40.10">
    <property type="entry name" value="Tetratricopeptide repeat domain"/>
    <property type="match status" value="1"/>
</dbReference>
<keyword evidence="3" id="KW-0804">Transcription</keyword>
<dbReference type="PANTHER" id="PTHR44688">
    <property type="entry name" value="DNA-BINDING TRANSCRIPTIONAL ACTIVATOR DEVR_DOSR"/>
    <property type="match status" value="1"/>
</dbReference>
<keyword evidence="1" id="KW-0805">Transcription regulation</keyword>
<dbReference type="InterPro" id="IPR011990">
    <property type="entry name" value="TPR-like_helical_dom_sf"/>
</dbReference>
<dbReference type="GO" id="GO:0006355">
    <property type="term" value="P:regulation of DNA-templated transcription"/>
    <property type="evidence" value="ECO:0007669"/>
    <property type="project" value="InterPro"/>
</dbReference>
<dbReference type="OrthoDB" id="1123107at2"/>
<dbReference type="Pfam" id="PF17874">
    <property type="entry name" value="TPR_MalT"/>
    <property type="match status" value="1"/>
</dbReference>
<dbReference type="RefSeq" id="WP_146791252.1">
    <property type="nucleotide sequence ID" value="NZ_VOLT01000014.1"/>
</dbReference>
<dbReference type="InterPro" id="IPR036388">
    <property type="entry name" value="WH-like_DNA-bd_sf"/>
</dbReference>
<keyword evidence="2" id="KW-0238">DNA-binding</keyword>
<protein>
    <recommendedName>
        <fullName evidence="4">HTH luxR-type domain-containing protein</fullName>
    </recommendedName>
</protein>
<dbReference type="InterPro" id="IPR000792">
    <property type="entry name" value="Tscrpt_reg_LuxR_C"/>
</dbReference>
<dbReference type="Gene3D" id="3.40.50.300">
    <property type="entry name" value="P-loop containing nucleotide triphosphate hydrolases"/>
    <property type="match status" value="1"/>
</dbReference>
<dbReference type="GO" id="GO:0003677">
    <property type="term" value="F:DNA binding"/>
    <property type="evidence" value="ECO:0007669"/>
    <property type="project" value="UniProtKB-KW"/>
</dbReference>